<keyword evidence="2" id="KW-0418">Kinase</keyword>
<dbReference type="GO" id="GO:0005524">
    <property type="term" value="F:ATP binding"/>
    <property type="evidence" value="ECO:0007669"/>
    <property type="project" value="InterPro"/>
</dbReference>
<organism evidence="2 3">
    <name type="scientific">Coniosporium apollinis (strain CBS 100218)</name>
    <name type="common">Rock-inhabiting black yeast</name>
    <dbReference type="NCBI Taxonomy" id="1168221"/>
    <lineage>
        <taxon>Eukaryota</taxon>
        <taxon>Fungi</taxon>
        <taxon>Dikarya</taxon>
        <taxon>Ascomycota</taxon>
        <taxon>Pezizomycotina</taxon>
        <taxon>Dothideomycetes</taxon>
        <taxon>Dothideomycetes incertae sedis</taxon>
        <taxon>Coniosporium</taxon>
    </lineage>
</organism>
<dbReference type="CDD" id="cd00180">
    <property type="entry name" value="PKc"/>
    <property type="match status" value="1"/>
</dbReference>
<dbReference type="GeneID" id="19905026"/>
<dbReference type="Proteomes" id="UP000016924">
    <property type="component" value="Unassembled WGS sequence"/>
</dbReference>
<gene>
    <name evidence="2" type="ORF">W97_07715</name>
</gene>
<sequence length="213" mass="24458">YIVRKELRGAADGLEERTVMELLRKLHHPHIIELLGSYEQNGVHNFLFPCAQRDLHQFFRSQNGLIADELYSSMYRLADALAYIHRYTYRDDNVQLERIGYHHDLRPANILQFGKTFVVADFGLSKLKPQDQTSKSRLRGGQDDYLSPEAFNESNWTIGNVGRASDVWAFGCILAEFATYIEGESVEYFHNTRKASYGDAFMSMTDHAFHLGG</sequence>
<keyword evidence="2" id="KW-0723">Serine/threonine-protein kinase</keyword>
<keyword evidence="3" id="KW-1185">Reference proteome</keyword>
<dbReference type="InterPro" id="IPR011009">
    <property type="entry name" value="Kinase-like_dom_sf"/>
</dbReference>
<accession>R7Z373</accession>
<feature type="domain" description="Protein kinase" evidence="1">
    <location>
        <begin position="1"/>
        <end position="213"/>
    </location>
</feature>
<reference evidence="3" key="1">
    <citation type="submission" date="2012-06" db="EMBL/GenBank/DDBJ databases">
        <title>The genome sequence of Coniosporium apollinis CBS 100218.</title>
        <authorList>
            <consortium name="The Broad Institute Genome Sequencing Platform"/>
            <person name="Cuomo C."/>
            <person name="Gorbushina A."/>
            <person name="Noack S."/>
            <person name="Walker B."/>
            <person name="Young S.K."/>
            <person name="Zeng Q."/>
            <person name="Gargeya S."/>
            <person name="Fitzgerald M."/>
            <person name="Haas B."/>
            <person name="Abouelleil A."/>
            <person name="Alvarado L."/>
            <person name="Arachchi H.M."/>
            <person name="Berlin A.M."/>
            <person name="Chapman S.B."/>
            <person name="Goldberg J."/>
            <person name="Griggs A."/>
            <person name="Gujja S."/>
            <person name="Hansen M."/>
            <person name="Howarth C."/>
            <person name="Imamovic A."/>
            <person name="Larimer J."/>
            <person name="McCowan C."/>
            <person name="Montmayeur A."/>
            <person name="Murphy C."/>
            <person name="Neiman D."/>
            <person name="Pearson M."/>
            <person name="Priest M."/>
            <person name="Roberts A."/>
            <person name="Saif S."/>
            <person name="Shea T."/>
            <person name="Sisk P."/>
            <person name="Sykes S."/>
            <person name="Wortman J."/>
            <person name="Nusbaum C."/>
            <person name="Birren B."/>
        </authorList>
    </citation>
    <scope>NUCLEOTIDE SEQUENCE [LARGE SCALE GENOMIC DNA]</scope>
    <source>
        <strain evidence="3">CBS 100218</strain>
    </source>
</reference>
<dbReference type="STRING" id="1168221.R7Z373"/>
<dbReference type="GO" id="GO:0004674">
    <property type="term" value="F:protein serine/threonine kinase activity"/>
    <property type="evidence" value="ECO:0007669"/>
    <property type="project" value="UniProtKB-KW"/>
</dbReference>
<dbReference type="PROSITE" id="PS50011">
    <property type="entry name" value="PROTEIN_KINASE_DOM"/>
    <property type="match status" value="1"/>
</dbReference>
<dbReference type="PANTHER" id="PTHR24359">
    <property type="entry name" value="SERINE/THREONINE-PROTEIN KINASE SBK1"/>
    <property type="match status" value="1"/>
</dbReference>
<dbReference type="AlphaFoldDB" id="R7Z373"/>
<evidence type="ECO:0000313" key="2">
    <source>
        <dbReference type="EMBL" id="EON68391.1"/>
    </source>
</evidence>
<dbReference type="HOGENOM" id="CLU_1297103_0_0_1"/>
<evidence type="ECO:0000313" key="3">
    <source>
        <dbReference type="Proteomes" id="UP000016924"/>
    </source>
</evidence>
<evidence type="ECO:0000259" key="1">
    <source>
        <dbReference type="PROSITE" id="PS50011"/>
    </source>
</evidence>
<dbReference type="PANTHER" id="PTHR24359:SF1">
    <property type="entry name" value="INHIBITOR OF NUCLEAR FACTOR KAPPA-B KINASE EPSILON SUBUNIT HOMOLOG 1-RELATED"/>
    <property type="match status" value="1"/>
</dbReference>
<feature type="non-terminal residue" evidence="2">
    <location>
        <position position="1"/>
    </location>
</feature>
<dbReference type="OMA" id="CESDDYM"/>
<dbReference type="SUPFAM" id="SSF56112">
    <property type="entry name" value="Protein kinase-like (PK-like)"/>
    <property type="match status" value="1"/>
</dbReference>
<protein>
    <submittedName>
        <fullName evidence="2">Serine/threonine protein kinase</fullName>
    </submittedName>
</protein>
<dbReference type="Pfam" id="PF00069">
    <property type="entry name" value="Pkinase"/>
    <property type="match status" value="1"/>
</dbReference>
<keyword evidence="2" id="KW-0808">Transferase</keyword>
<dbReference type="Gene3D" id="1.10.510.10">
    <property type="entry name" value="Transferase(Phosphotransferase) domain 1"/>
    <property type="match status" value="1"/>
</dbReference>
<proteinExistence type="predicted"/>
<dbReference type="OrthoDB" id="4062651at2759"/>
<dbReference type="InterPro" id="IPR000719">
    <property type="entry name" value="Prot_kinase_dom"/>
</dbReference>
<dbReference type="RefSeq" id="XP_007783708.1">
    <property type="nucleotide sequence ID" value="XM_007785518.1"/>
</dbReference>
<dbReference type="EMBL" id="JH767596">
    <property type="protein sequence ID" value="EON68391.1"/>
    <property type="molecule type" value="Genomic_DNA"/>
</dbReference>
<name>R7Z373_CONA1</name>
<dbReference type="eggNOG" id="KOG0661">
    <property type="taxonomic scope" value="Eukaryota"/>
</dbReference>